<reference evidence="1 2" key="1">
    <citation type="submission" date="2016-03" db="EMBL/GenBank/DDBJ databases">
        <title>EvidentialGene: Evidence-directed Construction of Genes on Genomes.</title>
        <authorList>
            <person name="Gilbert D.G."/>
            <person name="Choi J.-H."/>
            <person name="Mockaitis K."/>
            <person name="Colbourne J."/>
            <person name="Pfrender M."/>
        </authorList>
    </citation>
    <scope>NUCLEOTIDE SEQUENCE [LARGE SCALE GENOMIC DNA]</scope>
    <source>
        <strain evidence="1 2">Xinb3</strain>
        <tissue evidence="1">Complete organism</tissue>
    </source>
</reference>
<evidence type="ECO:0000313" key="1">
    <source>
        <dbReference type="EMBL" id="KZS14313.1"/>
    </source>
</evidence>
<sequence length="73" mass="8601">MLNDKCGMRVRIRRSLLFYEISLCVSVCVCNNSIIIYLLPKREEHLRFCFLFSSYQLEPPSQNGTTHAIRQFT</sequence>
<protein>
    <submittedName>
        <fullName evidence="1">Uncharacterized protein</fullName>
    </submittedName>
</protein>
<accession>A0A0P5TT62</accession>
<dbReference type="Proteomes" id="UP000076858">
    <property type="component" value="Unassembled WGS sequence"/>
</dbReference>
<comment type="caution">
    <text evidence="1">The sequence shown here is derived from an EMBL/GenBank/DDBJ whole genome shotgun (WGS) entry which is preliminary data.</text>
</comment>
<dbReference type="AlphaFoldDB" id="A0A0P5TT62"/>
<keyword evidence="2" id="KW-1185">Reference proteome</keyword>
<gene>
    <name evidence="1" type="ORF">APZ42_020364</name>
</gene>
<organism evidence="1 2">
    <name type="scientific">Daphnia magna</name>
    <dbReference type="NCBI Taxonomy" id="35525"/>
    <lineage>
        <taxon>Eukaryota</taxon>
        <taxon>Metazoa</taxon>
        <taxon>Ecdysozoa</taxon>
        <taxon>Arthropoda</taxon>
        <taxon>Crustacea</taxon>
        <taxon>Branchiopoda</taxon>
        <taxon>Diplostraca</taxon>
        <taxon>Cladocera</taxon>
        <taxon>Anomopoda</taxon>
        <taxon>Daphniidae</taxon>
        <taxon>Daphnia</taxon>
    </lineage>
</organism>
<dbReference type="EMBL" id="LRGB01000978">
    <property type="protein sequence ID" value="KZS14313.1"/>
    <property type="molecule type" value="Genomic_DNA"/>
</dbReference>
<proteinExistence type="predicted"/>
<evidence type="ECO:0000313" key="2">
    <source>
        <dbReference type="Proteomes" id="UP000076858"/>
    </source>
</evidence>
<name>A0A0P5TT62_9CRUS</name>